<dbReference type="Proteomes" id="UP000622797">
    <property type="component" value="Unassembled WGS sequence"/>
</dbReference>
<dbReference type="EMBL" id="JABEXW010000116">
    <property type="protein sequence ID" value="KAF4970568.1"/>
    <property type="molecule type" value="Genomic_DNA"/>
</dbReference>
<keyword evidence="2" id="KW-1185">Reference proteome</keyword>
<evidence type="ECO:0000313" key="1">
    <source>
        <dbReference type="EMBL" id="KAF4970568.1"/>
    </source>
</evidence>
<proteinExistence type="predicted"/>
<organism evidence="1 2">
    <name type="scientific">Fusarium sarcochroum</name>
    <dbReference type="NCBI Taxonomy" id="1208366"/>
    <lineage>
        <taxon>Eukaryota</taxon>
        <taxon>Fungi</taxon>
        <taxon>Dikarya</taxon>
        <taxon>Ascomycota</taxon>
        <taxon>Pezizomycotina</taxon>
        <taxon>Sordariomycetes</taxon>
        <taxon>Hypocreomycetidae</taxon>
        <taxon>Hypocreales</taxon>
        <taxon>Nectriaceae</taxon>
        <taxon>Fusarium</taxon>
        <taxon>Fusarium lateritium species complex</taxon>
    </lineage>
</organism>
<dbReference type="AlphaFoldDB" id="A0A8H4U6S4"/>
<protein>
    <submittedName>
        <fullName evidence="1">Uncharacterized protein</fullName>
    </submittedName>
</protein>
<comment type="caution">
    <text evidence="1">The sequence shown here is derived from an EMBL/GenBank/DDBJ whole genome shotgun (WGS) entry which is preliminary data.</text>
</comment>
<reference evidence="1" key="2">
    <citation type="submission" date="2020-05" db="EMBL/GenBank/DDBJ databases">
        <authorList>
            <person name="Kim H.-S."/>
            <person name="Proctor R.H."/>
            <person name="Brown D.W."/>
        </authorList>
    </citation>
    <scope>NUCLEOTIDE SEQUENCE</scope>
    <source>
        <strain evidence="1">NRRL 20472</strain>
    </source>
</reference>
<gene>
    <name evidence="1" type="ORF">FSARC_2433</name>
</gene>
<reference evidence="1" key="1">
    <citation type="journal article" date="2020" name="BMC Genomics">
        <title>Correction to: Identification and distribution of gene clusters required for synthesis of sphingolipid metabolism inhibitors in diverse species of the filamentous fungus Fusarium.</title>
        <authorList>
            <person name="Kim H.S."/>
            <person name="Lohmar J.M."/>
            <person name="Busman M."/>
            <person name="Brown D.W."/>
            <person name="Naumann T.A."/>
            <person name="Divon H.H."/>
            <person name="Lysoe E."/>
            <person name="Uhlig S."/>
            <person name="Proctor R.H."/>
        </authorList>
    </citation>
    <scope>NUCLEOTIDE SEQUENCE</scope>
    <source>
        <strain evidence="1">NRRL 20472</strain>
    </source>
</reference>
<evidence type="ECO:0000313" key="2">
    <source>
        <dbReference type="Proteomes" id="UP000622797"/>
    </source>
</evidence>
<accession>A0A8H4U6S4</accession>
<sequence length="129" mass="14897">MIRETKQVEGEHNSMNLDANTYRKACQSHPSLVLLDDEFDATRVSFIQAPIRIEAEDEEDPWNCGEKRVDEGCALRFLEDGNLCVYSDEEYLRITRTHQYPDAKHVLSHLEPFSMIYTDGSNRIFTPGD</sequence>
<name>A0A8H4U6S4_9HYPO</name>